<dbReference type="HAMAP" id="MF_01382">
    <property type="entry name" value="SecA"/>
    <property type="match status" value="1"/>
</dbReference>
<dbReference type="PROSITE" id="PS51194">
    <property type="entry name" value="HELICASE_CTER"/>
    <property type="match status" value="1"/>
</dbReference>
<dbReference type="PROSITE" id="PS51196">
    <property type="entry name" value="SECA_MOTOR_DEAD"/>
    <property type="match status" value="1"/>
</dbReference>
<keyword evidence="3 15" id="KW-0813">Transport</keyword>
<dbReference type="Gene3D" id="1.10.3060.10">
    <property type="entry name" value="Helical scaffold and wing domains of SecA"/>
    <property type="match status" value="1"/>
</dbReference>
<feature type="binding site" evidence="15">
    <location>
        <begin position="71"/>
        <end position="75"/>
    </location>
    <ligand>
        <name>ATP</name>
        <dbReference type="ChEBI" id="CHEBI:30616"/>
    </ligand>
</feature>
<dbReference type="InterPro" id="IPR011130">
    <property type="entry name" value="SecA_preprotein_X-link_dom"/>
</dbReference>
<dbReference type="GO" id="GO:0005886">
    <property type="term" value="C:plasma membrane"/>
    <property type="evidence" value="ECO:0007669"/>
    <property type="project" value="UniProtKB-SubCell"/>
</dbReference>
<dbReference type="SMART" id="SM00957">
    <property type="entry name" value="SecA_DEAD"/>
    <property type="match status" value="1"/>
</dbReference>
<evidence type="ECO:0000259" key="19">
    <source>
        <dbReference type="PROSITE" id="PS51196"/>
    </source>
</evidence>
<dbReference type="Proteomes" id="UP000033562">
    <property type="component" value="Unassembled WGS sequence"/>
</dbReference>
<comment type="subunit">
    <text evidence="15">Monomer and homodimer. Part of the essential Sec protein translocation apparatus which comprises SecA, SecYEG and auxiliary proteins SecDF-YajC and YidC.</text>
</comment>
<dbReference type="GO" id="GO:0008564">
    <property type="term" value="F:protein-exporting ATPase activity"/>
    <property type="evidence" value="ECO:0007669"/>
    <property type="project" value="UniProtKB-EC"/>
</dbReference>
<evidence type="ECO:0000256" key="1">
    <source>
        <dbReference type="ARBA" id="ARBA00001947"/>
    </source>
</evidence>
<evidence type="ECO:0000256" key="14">
    <source>
        <dbReference type="ARBA" id="ARBA00023136"/>
    </source>
</evidence>
<dbReference type="InterPro" id="IPR036266">
    <property type="entry name" value="SecA_Wing/Scaffold_sf"/>
</dbReference>
<dbReference type="NCBIfam" id="NF009538">
    <property type="entry name" value="PRK12904.1"/>
    <property type="match status" value="1"/>
</dbReference>
<dbReference type="InterPro" id="IPR014001">
    <property type="entry name" value="Helicase_ATP-bd"/>
</dbReference>
<dbReference type="GO" id="GO:0031522">
    <property type="term" value="C:cell envelope Sec protein transport complex"/>
    <property type="evidence" value="ECO:0007669"/>
    <property type="project" value="UniProtKB-ARBA"/>
</dbReference>
<keyword evidence="6" id="KW-0997">Cell inner membrane</keyword>
<dbReference type="Gene3D" id="3.40.50.300">
    <property type="entry name" value="P-loop containing nucleotide triphosphate hydrolases"/>
    <property type="match status" value="2"/>
</dbReference>
<evidence type="ECO:0000256" key="12">
    <source>
        <dbReference type="ARBA" id="ARBA00022967"/>
    </source>
</evidence>
<dbReference type="CDD" id="cd18803">
    <property type="entry name" value="SF2_C_secA"/>
    <property type="match status" value="1"/>
</dbReference>
<feature type="binding site" evidence="15">
    <location>
        <position position="53"/>
    </location>
    <ligand>
        <name>ATP</name>
        <dbReference type="ChEBI" id="CHEBI:30616"/>
    </ligand>
</feature>
<keyword evidence="5 15" id="KW-0963">Cytoplasm</keyword>
<keyword evidence="21" id="KW-1185">Reference proteome</keyword>
<dbReference type="InterPro" id="IPR044722">
    <property type="entry name" value="SecA_SF2_C"/>
</dbReference>
<keyword evidence="7" id="KW-0479">Metal-binding</keyword>
<evidence type="ECO:0000256" key="6">
    <source>
        <dbReference type="ARBA" id="ARBA00022519"/>
    </source>
</evidence>
<comment type="subcellular location">
    <subcellularLocation>
        <location evidence="15">Cell membrane</location>
        <topology evidence="15">Peripheral membrane protein</topology>
        <orientation evidence="15">Cytoplasmic side</orientation>
    </subcellularLocation>
    <subcellularLocation>
        <location evidence="15">Cytoplasm</location>
    </subcellularLocation>
    <text evidence="15">Distribution is 50-50.</text>
</comment>
<sequence>MESISDESLRTKTSEFKKLLSQGKTLDDILVPVFAVVREAAKRTLNMRHFDVQLIGGITLHKGMIAEMKTGEGKTLVATLAAYLNSLEGNGVHIVTVNDYLAKRDSEWMKKLYEALNVTVGCITSNTSDEERKSAYKCDILYSTNNELGFDYLRDNMKFTREEMVQKGFNYAIVDEVDSILIDEARTPLIISGQVEQDNNIYKKIDKLIHNLKSEDYELEEKNKSVFLTESGTTKIEKLLLSHNLIPTDSSLYDTSNIVMMHYVNQALRAHKLFSIDKDYIVKNGNIIIIDEFTGRMMEGRRYSDGLHQALEAKENLNVNNENQTLASTTFQNYFRMYKKLAGMTGTASTESEEFWGIYRLQVIQIPTNVPVTRIDLNDDIYPTEEAKFNAVIDFVYECHKKLQPVLVGTISIEKSEILSKLLTKKKIAHSVLNARYHEQEAYIIAQAGKPGAVTIATNMAGRGTDIQLGGNSEMLAKTELANISNKQEKELKYKQLVEQVKKDKKRVINAGGLCIIGTERHESRRIDNQLRGRSGRQGDPGLSKFFLSLDDDLLRIFGSDKIKNVLQKLGMKKDEVIQHKWISKAIEKAQCKVESRNYDIRKSLLRFDDVINEQRKVIFEQRTQILDSESYDLSSMYQSLNQEIVNDIVQEKYCNLSKETTEILSAEVKKIYNIDLDTNKISTFELKDQIIDYINSIADNILSSKAQLFTKYHENLWNFAVKKVMMMSLDYLWREHLAALDCLKCGINLRSIAQKDPLNEFKIEAFSMLQAMLSKFNEMIIQKLSHLELENEAPLKDQSLINYSAFFNKVSRNEKCPCGSGKKYKHCHGYKII</sequence>
<keyword evidence="11 15" id="KW-0653">Protein transport</keyword>
<proteinExistence type="inferred from homology"/>
<evidence type="ECO:0000256" key="9">
    <source>
        <dbReference type="ARBA" id="ARBA00022833"/>
    </source>
</evidence>
<evidence type="ECO:0000256" key="3">
    <source>
        <dbReference type="ARBA" id="ARBA00022448"/>
    </source>
</evidence>
<keyword evidence="13 15" id="KW-0811">Translocation</keyword>
<dbReference type="InterPro" id="IPR011115">
    <property type="entry name" value="SecA_DEAD"/>
</dbReference>
<dbReference type="GO" id="GO:0046872">
    <property type="term" value="F:metal ion binding"/>
    <property type="evidence" value="ECO:0007669"/>
    <property type="project" value="UniProtKB-KW"/>
</dbReference>
<accession>A0A0F3NNR5</accession>
<evidence type="ECO:0000313" key="21">
    <source>
        <dbReference type="Proteomes" id="UP000033562"/>
    </source>
</evidence>
<gene>
    <name evidence="15 20" type="primary">secA</name>
    <name evidence="20" type="ORF">NLO413_0803</name>
</gene>
<keyword evidence="4 15" id="KW-1003">Cell membrane</keyword>
<evidence type="ECO:0000256" key="15">
    <source>
        <dbReference type="HAMAP-Rule" id="MF_01382"/>
    </source>
</evidence>
<comment type="cofactor">
    <cofactor evidence="1">
        <name>Zn(2+)</name>
        <dbReference type="ChEBI" id="CHEBI:29105"/>
    </cofactor>
</comment>
<dbReference type="GO" id="GO:0005829">
    <property type="term" value="C:cytosol"/>
    <property type="evidence" value="ECO:0007669"/>
    <property type="project" value="TreeGrafter"/>
</dbReference>
<feature type="binding site" evidence="15">
    <location>
        <position position="466"/>
    </location>
    <ligand>
        <name>ATP</name>
        <dbReference type="ChEBI" id="CHEBI:30616"/>
    </ligand>
</feature>
<keyword evidence="12 15" id="KW-1278">Translocase</keyword>
<reference evidence="20 21" key="1">
    <citation type="submission" date="2015-02" db="EMBL/GenBank/DDBJ databases">
        <title>Genome Sequencing of Rickettsiales.</title>
        <authorList>
            <person name="Daugherty S.C."/>
            <person name="Su Q."/>
            <person name="Abolude K."/>
            <person name="Beier-Sexton M."/>
            <person name="Carlyon J.A."/>
            <person name="Carter R."/>
            <person name="Day N.P."/>
            <person name="Dumler S.J."/>
            <person name="Dyachenko V."/>
            <person name="Godinez A."/>
            <person name="Kurtti T.J."/>
            <person name="Lichay M."/>
            <person name="Mullins K.E."/>
            <person name="Ott S."/>
            <person name="Pappas-Brown V."/>
            <person name="Paris D.H."/>
            <person name="Patel P."/>
            <person name="Richards A.L."/>
            <person name="Sadzewicz L."/>
            <person name="Sears K."/>
            <person name="Seidman D."/>
            <person name="Sengamalay N."/>
            <person name="Stenos J."/>
            <person name="Tallon L.J."/>
            <person name="Vincent G."/>
            <person name="Fraser C.M."/>
            <person name="Munderloh U."/>
            <person name="Dunning-Hotopp J.C."/>
        </authorList>
    </citation>
    <scope>NUCLEOTIDE SEQUENCE [LARGE SCALE GENOMIC DNA]</scope>
    <source>
        <strain evidence="20 21">RAC413</strain>
    </source>
</reference>
<dbReference type="InterPro" id="IPR014018">
    <property type="entry name" value="SecA_motor_DEAD"/>
</dbReference>
<comment type="function">
    <text evidence="15">Part of the Sec protein translocase complex. Interacts with the SecYEG preprotein conducting channel. Has a central role in coupling the hydrolysis of ATP to the transfer of proteins into and across the cell membrane, serving both as a receptor for the preprotein-SecB complex and as an ATP-driven molecular motor driving the stepwise translocation of polypeptide chains across the membrane.</text>
</comment>
<evidence type="ECO:0000256" key="16">
    <source>
        <dbReference type="RuleBase" id="RU003874"/>
    </source>
</evidence>
<evidence type="ECO:0000256" key="10">
    <source>
        <dbReference type="ARBA" id="ARBA00022840"/>
    </source>
</evidence>
<evidence type="ECO:0000256" key="4">
    <source>
        <dbReference type="ARBA" id="ARBA00022475"/>
    </source>
</evidence>
<dbReference type="InterPro" id="IPR027417">
    <property type="entry name" value="P-loop_NTPase"/>
</dbReference>
<dbReference type="STRING" id="1359163.NLO413_0803"/>
<dbReference type="InterPro" id="IPR004027">
    <property type="entry name" value="SEC_C_motif"/>
</dbReference>
<dbReference type="Gene3D" id="3.90.1440.10">
    <property type="entry name" value="SecA, preprotein cross-linking domain"/>
    <property type="match status" value="1"/>
</dbReference>
<comment type="catalytic activity">
    <reaction evidence="15">
        <text>ATP + H2O + cellular proteinSide 1 = ADP + phosphate + cellular proteinSide 2.</text>
        <dbReference type="EC" id="7.4.2.8"/>
    </reaction>
</comment>
<dbReference type="PANTHER" id="PTHR30612">
    <property type="entry name" value="SECA INNER MEMBRANE COMPONENT OF SEC PROTEIN SECRETION SYSTEM"/>
    <property type="match status" value="1"/>
</dbReference>
<dbReference type="GO" id="GO:0043952">
    <property type="term" value="P:protein transport by the Sec complex"/>
    <property type="evidence" value="ECO:0007669"/>
    <property type="project" value="TreeGrafter"/>
</dbReference>
<dbReference type="InterPro" id="IPR001650">
    <property type="entry name" value="Helicase_C-like"/>
</dbReference>
<evidence type="ECO:0000256" key="2">
    <source>
        <dbReference type="ARBA" id="ARBA00007650"/>
    </source>
</evidence>
<dbReference type="PANTHER" id="PTHR30612:SF0">
    <property type="entry name" value="CHLOROPLAST PROTEIN-TRANSPORTING ATPASE"/>
    <property type="match status" value="1"/>
</dbReference>
<dbReference type="PATRIC" id="fig|1359163.3.peg.774"/>
<keyword evidence="9" id="KW-0862">Zinc</keyword>
<evidence type="ECO:0000256" key="13">
    <source>
        <dbReference type="ARBA" id="ARBA00023010"/>
    </source>
</evidence>
<feature type="domain" description="SecA family profile" evidence="19">
    <location>
        <begin position="1"/>
        <end position="579"/>
    </location>
</feature>
<comment type="similarity">
    <text evidence="2 15 16">Belongs to the SecA family.</text>
</comment>
<dbReference type="SUPFAM" id="SSF52540">
    <property type="entry name" value="P-loop containing nucleoside triphosphate hydrolases"/>
    <property type="match status" value="2"/>
</dbReference>
<comment type="caution">
    <text evidence="20">The sequence shown here is derived from an EMBL/GenBank/DDBJ whole genome shotgun (WGS) entry which is preliminary data.</text>
</comment>
<protein>
    <recommendedName>
        <fullName evidence="15 16">Protein translocase subunit SecA</fullName>
        <ecNumber evidence="15">7.4.2.8</ecNumber>
    </recommendedName>
</protein>
<dbReference type="Pfam" id="PF21090">
    <property type="entry name" value="P-loop_SecA"/>
    <property type="match status" value="1"/>
</dbReference>
<evidence type="ECO:0000259" key="18">
    <source>
        <dbReference type="PROSITE" id="PS51194"/>
    </source>
</evidence>
<evidence type="ECO:0000256" key="7">
    <source>
        <dbReference type="ARBA" id="ARBA00022723"/>
    </source>
</evidence>
<dbReference type="EMBL" id="LANX01000001">
    <property type="protein sequence ID" value="KJV69411.1"/>
    <property type="molecule type" value="Genomic_DNA"/>
</dbReference>
<feature type="domain" description="Helicase ATP-binding" evidence="17">
    <location>
        <begin position="55"/>
        <end position="252"/>
    </location>
</feature>
<dbReference type="NCBIfam" id="TIGR00963">
    <property type="entry name" value="secA"/>
    <property type="match status" value="1"/>
</dbReference>
<keyword evidence="10 15" id="KW-0067">ATP-binding</keyword>
<dbReference type="InterPro" id="IPR011116">
    <property type="entry name" value="SecA_Wing/Scaffold"/>
</dbReference>
<dbReference type="GO" id="GO:0017038">
    <property type="term" value="P:protein import"/>
    <property type="evidence" value="ECO:0007669"/>
    <property type="project" value="InterPro"/>
</dbReference>
<dbReference type="FunFam" id="3.40.50.300:FF:000113">
    <property type="entry name" value="Preprotein translocase subunit SecA"/>
    <property type="match status" value="1"/>
</dbReference>
<dbReference type="PROSITE" id="PS01312">
    <property type="entry name" value="SECA"/>
    <property type="match status" value="1"/>
</dbReference>
<dbReference type="SUPFAM" id="SSF81886">
    <property type="entry name" value="Helical scaffold and wing domains of SecA"/>
    <property type="match status" value="1"/>
</dbReference>
<dbReference type="Pfam" id="PF07517">
    <property type="entry name" value="SecA_DEAD"/>
    <property type="match status" value="1"/>
</dbReference>
<evidence type="ECO:0000313" key="20">
    <source>
        <dbReference type="EMBL" id="KJV69411.1"/>
    </source>
</evidence>
<keyword evidence="8 15" id="KW-0547">Nucleotide-binding</keyword>
<dbReference type="Pfam" id="PF01043">
    <property type="entry name" value="SecA_PP_bind"/>
    <property type="match status" value="1"/>
</dbReference>
<dbReference type="SMART" id="SM00958">
    <property type="entry name" value="SecA_PP_bind"/>
    <property type="match status" value="1"/>
</dbReference>
<dbReference type="CDD" id="cd17928">
    <property type="entry name" value="DEXDc_SecA"/>
    <property type="match status" value="1"/>
</dbReference>
<organism evidence="20 21">
    <name type="scientific">Candidatus Neoehrlichia procyonis str. RAC413</name>
    <dbReference type="NCBI Taxonomy" id="1359163"/>
    <lineage>
        <taxon>Bacteria</taxon>
        <taxon>Pseudomonadati</taxon>
        <taxon>Pseudomonadota</taxon>
        <taxon>Alphaproteobacteria</taxon>
        <taxon>Rickettsiales</taxon>
        <taxon>Anaplasmataceae</taxon>
        <taxon>Candidatus Neoehrlichia</taxon>
    </lineage>
</organism>
<dbReference type="InterPro" id="IPR020937">
    <property type="entry name" value="SecA_CS"/>
</dbReference>
<dbReference type="InterPro" id="IPR036670">
    <property type="entry name" value="SecA_X-link_sf"/>
</dbReference>
<dbReference type="GO" id="GO:0006605">
    <property type="term" value="P:protein targeting"/>
    <property type="evidence" value="ECO:0007669"/>
    <property type="project" value="UniProtKB-UniRule"/>
</dbReference>
<evidence type="ECO:0000256" key="11">
    <source>
        <dbReference type="ARBA" id="ARBA00022927"/>
    </source>
</evidence>
<dbReference type="Pfam" id="PF07516">
    <property type="entry name" value="SecA_SW"/>
    <property type="match status" value="1"/>
</dbReference>
<evidence type="ECO:0000256" key="8">
    <source>
        <dbReference type="ARBA" id="ARBA00022741"/>
    </source>
</evidence>
<dbReference type="InterPro" id="IPR000185">
    <property type="entry name" value="SecA"/>
</dbReference>
<dbReference type="GO" id="GO:0005524">
    <property type="term" value="F:ATP binding"/>
    <property type="evidence" value="ECO:0007669"/>
    <property type="project" value="UniProtKB-UniRule"/>
</dbReference>
<dbReference type="Pfam" id="PF02810">
    <property type="entry name" value="SEC-C"/>
    <property type="match status" value="1"/>
</dbReference>
<dbReference type="FunFam" id="3.90.1440.10:FF:000001">
    <property type="entry name" value="Preprotein translocase subunit SecA"/>
    <property type="match status" value="1"/>
</dbReference>
<evidence type="ECO:0000259" key="17">
    <source>
        <dbReference type="PROSITE" id="PS51192"/>
    </source>
</evidence>
<dbReference type="PRINTS" id="PR00906">
    <property type="entry name" value="SECA"/>
</dbReference>
<feature type="domain" description="Helicase C-terminal" evidence="18">
    <location>
        <begin position="391"/>
        <end position="595"/>
    </location>
</feature>
<name>A0A0F3NNR5_9RICK</name>
<keyword evidence="14 15" id="KW-0472">Membrane</keyword>
<dbReference type="SUPFAM" id="SSF81767">
    <property type="entry name" value="Pre-protein crosslinking domain of SecA"/>
    <property type="match status" value="1"/>
</dbReference>
<dbReference type="PROSITE" id="PS51192">
    <property type="entry name" value="HELICASE_ATP_BIND_1"/>
    <property type="match status" value="1"/>
</dbReference>
<dbReference type="AlphaFoldDB" id="A0A0F3NNR5"/>
<dbReference type="EC" id="7.4.2.8" evidence="15"/>
<evidence type="ECO:0000256" key="5">
    <source>
        <dbReference type="ARBA" id="ARBA00022490"/>
    </source>
</evidence>
<dbReference type="GO" id="GO:0065002">
    <property type="term" value="P:intracellular protein transmembrane transport"/>
    <property type="evidence" value="ECO:0007669"/>
    <property type="project" value="UniProtKB-UniRule"/>
</dbReference>